<accession>A0A843YYQ4</accession>
<gene>
    <name evidence="1" type="ORF">GEV47_16720</name>
</gene>
<dbReference type="EMBL" id="WINI01000009">
    <property type="protein sequence ID" value="MQR02322.1"/>
    <property type="molecule type" value="Genomic_DNA"/>
</dbReference>
<comment type="caution">
    <text evidence="1">The sequence shown here is derived from an EMBL/GenBank/DDBJ whole genome shotgun (WGS) entry which is preliminary data.</text>
</comment>
<name>A0A843YYQ4_9BURK</name>
<keyword evidence="2" id="KW-1185">Reference proteome</keyword>
<evidence type="ECO:0000313" key="2">
    <source>
        <dbReference type="Proteomes" id="UP000451565"/>
    </source>
</evidence>
<reference evidence="1 2" key="1">
    <citation type="submission" date="2019-10" db="EMBL/GenBank/DDBJ databases">
        <title>Glaciimonas soli sp. nov., a psychrophilic bacterium isolated from the forest soil of a high elevation mountain in Taiwan.</title>
        <authorList>
            <person name="Wang L.-T."/>
            <person name="Shieh W.Y."/>
        </authorList>
    </citation>
    <scope>NUCLEOTIDE SEQUENCE [LARGE SCALE GENOMIC DNA]</scope>
    <source>
        <strain evidence="1 2">GS1</strain>
    </source>
</reference>
<proteinExistence type="predicted"/>
<dbReference type="OrthoDB" id="5432576at2"/>
<dbReference type="Proteomes" id="UP000451565">
    <property type="component" value="Unassembled WGS sequence"/>
</dbReference>
<dbReference type="RefSeq" id="WP_153235952.1">
    <property type="nucleotide sequence ID" value="NZ_WINI01000009.1"/>
</dbReference>
<dbReference type="AlphaFoldDB" id="A0A843YYQ4"/>
<sequence>MIQLSDGITSLMLHDDLLWVDEHNWHPVEQSINRTITGSLIVSTAQRIAGRPITLQSIDDSNAWHTLAQVNQLRNWAAVAGLALTLTLRATVRRVLFAHHEGAAIEATPVVHYSDVSNADFYRITLRLIEM</sequence>
<protein>
    <submittedName>
        <fullName evidence="1">Uncharacterized protein</fullName>
    </submittedName>
</protein>
<evidence type="ECO:0000313" key="1">
    <source>
        <dbReference type="EMBL" id="MQR02322.1"/>
    </source>
</evidence>
<organism evidence="1 2">
    <name type="scientific">Glaciimonas soli</name>
    <dbReference type="NCBI Taxonomy" id="2590999"/>
    <lineage>
        <taxon>Bacteria</taxon>
        <taxon>Pseudomonadati</taxon>
        <taxon>Pseudomonadota</taxon>
        <taxon>Betaproteobacteria</taxon>
        <taxon>Burkholderiales</taxon>
        <taxon>Oxalobacteraceae</taxon>
        <taxon>Glaciimonas</taxon>
    </lineage>
</organism>